<dbReference type="CDD" id="cd11055">
    <property type="entry name" value="CYP3A-like"/>
    <property type="match status" value="1"/>
</dbReference>
<name>A0ABM0K2Q0_APLCA</name>
<dbReference type="InterPro" id="IPR001128">
    <property type="entry name" value="Cyt_P450"/>
</dbReference>
<evidence type="ECO:0000256" key="6">
    <source>
        <dbReference type="ARBA" id="ARBA00043906"/>
    </source>
</evidence>
<keyword evidence="4 7" id="KW-0560">Oxidoreductase</keyword>
<evidence type="ECO:0000256" key="1">
    <source>
        <dbReference type="ARBA" id="ARBA00010617"/>
    </source>
</evidence>
<dbReference type="GeneID" id="101852267"/>
<dbReference type="PRINTS" id="PR00463">
    <property type="entry name" value="EP450I"/>
</dbReference>
<evidence type="ECO:0000256" key="2">
    <source>
        <dbReference type="ARBA" id="ARBA00022617"/>
    </source>
</evidence>
<dbReference type="PRINTS" id="PR00385">
    <property type="entry name" value="P450"/>
</dbReference>
<dbReference type="RefSeq" id="XP_005107374.2">
    <property type="nucleotide sequence ID" value="XM_005107317.3"/>
</dbReference>
<dbReference type="Proteomes" id="UP000694888">
    <property type="component" value="Unplaced"/>
</dbReference>
<keyword evidence="5 7" id="KW-0408">Iron</keyword>
<dbReference type="Gene3D" id="1.10.630.10">
    <property type="entry name" value="Cytochrome P450"/>
    <property type="match status" value="1"/>
</dbReference>
<evidence type="ECO:0000256" key="3">
    <source>
        <dbReference type="ARBA" id="ARBA00022723"/>
    </source>
</evidence>
<proteinExistence type="inferred from homology"/>
<evidence type="ECO:0000256" key="5">
    <source>
        <dbReference type="ARBA" id="ARBA00023004"/>
    </source>
</evidence>
<keyword evidence="3 7" id="KW-0479">Metal-binding</keyword>
<dbReference type="InterPro" id="IPR050705">
    <property type="entry name" value="Cytochrome_P450_3A"/>
</dbReference>
<dbReference type="Pfam" id="PF00067">
    <property type="entry name" value="p450"/>
    <property type="match status" value="1"/>
</dbReference>
<accession>A0ABM0K2Q0</accession>
<keyword evidence="2 7" id="KW-0349">Heme</keyword>
<organism evidence="8 9">
    <name type="scientific">Aplysia californica</name>
    <name type="common">California sea hare</name>
    <dbReference type="NCBI Taxonomy" id="6500"/>
    <lineage>
        <taxon>Eukaryota</taxon>
        <taxon>Metazoa</taxon>
        <taxon>Spiralia</taxon>
        <taxon>Lophotrochozoa</taxon>
        <taxon>Mollusca</taxon>
        <taxon>Gastropoda</taxon>
        <taxon>Heterobranchia</taxon>
        <taxon>Euthyneura</taxon>
        <taxon>Tectipleura</taxon>
        <taxon>Aplysiida</taxon>
        <taxon>Aplysioidea</taxon>
        <taxon>Aplysiidae</taxon>
        <taxon>Aplysia</taxon>
    </lineage>
</organism>
<dbReference type="PANTHER" id="PTHR24302:SF15">
    <property type="entry name" value="FATTY-ACID PEROXYGENASE"/>
    <property type="match status" value="1"/>
</dbReference>
<dbReference type="SUPFAM" id="SSF48264">
    <property type="entry name" value="Cytochrome P450"/>
    <property type="match status" value="1"/>
</dbReference>
<evidence type="ECO:0000313" key="9">
    <source>
        <dbReference type="RefSeq" id="XP_005107374.2"/>
    </source>
</evidence>
<keyword evidence="7" id="KW-0503">Monooxygenase</keyword>
<dbReference type="InterPro" id="IPR036396">
    <property type="entry name" value="Cyt_P450_sf"/>
</dbReference>
<evidence type="ECO:0000256" key="4">
    <source>
        <dbReference type="ARBA" id="ARBA00023002"/>
    </source>
</evidence>
<comment type="similarity">
    <text evidence="1 7">Belongs to the cytochrome P450 family.</text>
</comment>
<dbReference type="PANTHER" id="PTHR24302">
    <property type="entry name" value="CYTOCHROME P450 FAMILY 3"/>
    <property type="match status" value="1"/>
</dbReference>
<keyword evidence="8" id="KW-1185">Reference proteome</keyword>
<protein>
    <submittedName>
        <fullName evidence="9">Cytochrome P450 3A9</fullName>
    </submittedName>
</protein>
<evidence type="ECO:0000313" key="8">
    <source>
        <dbReference type="Proteomes" id="UP000694888"/>
    </source>
</evidence>
<comment type="function">
    <text evidence="6">Cytochromes P450 are a group of heme-thiolate monooxygenases. They oxidize a variety of structurally unrelated compounds, including steroids, fatty acids, and xenobiotics.</text>
</comment>
<dbReference type="PROSITE" id="PS00086">
    <property type="entry name" value="CYTOCHROME_P450"/>
    <property type="match status" value="1"/>
</dbReference>
<dbReference type="InterPro" id="IPR002401">
    <property type="entry name" value="Cyt_P450_E_grp-I"/>
</dbReference>
<evidence type="ECO:0000256" key="7">
    <source>
        <dbReference type="RuleBase" id="RU000461"/>
    </source>
</evidence>
<sequence>MPELFKPGGHVEASRKWLQKYGRVFGIYNFRAPILYVTDPEAIKQILVTDFNSFPDRHFFSDRILVHKEVDTALFFSTGGTWKRIRSVMSPMLSGSKLRLMSACIDRCSSRLAEHLVKATAGGQPVDIKRLTQAFGLDTIAGTGFSIDTDALVDLDTPLVRHARSLFRTGPYIAYFYFMAALFPALTRPIFKMFNIGFFKQEDLLFFETAVGQMIKDRHSAKERNTDFLQLLVDAEVDEEELLHGEGKKLSTEEIVAQCLIVYIAGFETTSSSLQFVLYLLAKNQDVQTKLLEEVDQLVNDLDGTSLSYEHCNQLTYMNMVIKEALRLYPPSSLIFRLAEKDTTVKGIPVPAKAGIWIPVHVISRDPEFFEEPDKFDPSRFEENSDLTLKHNVGTRMLTWLPFGAGPRHCVGMRLAVLELKMALVRILSVARASHALPDVLVVNDVTSLLQPTEPILIQFEKRERSV</sequence>
<gene>
    <name evidence="9" type="primary">LOC101852267</name>
</gene>
<dbReference type="InterPro" id="IPR017972">
    <property type="entry name" value="Cyt_P450_CS"/>
</dbReference>
<reference evidence="9" key="1">
    <citation type="submission" date="2025-08" db="UniProtKB">
        <authorList>
            <consortium name="RefSeq"/>
        </authorList>
    </citation>
    <scope>IDENTIFICATION</scope>
</reference>